<evidence type="ECO:0000256" key="1">
    <source>
        <dbReference type="ARBA" id="ARBA00004370"/>
    </source>
</evidence>
<dbReference type="GO" id="GO:0005886">
    <property type="term" value="C:plasma membrane"/>
    <property type="evidence" value="ECO:0007669"/>
    <property type="project" value="TreeGrafter"/>
</dbReference>
<gene>
    <name evidence="8" type="ORF">NMOB1V02_LOCUS1409</name>
</gene>
<keyword evidence="5 6" id="KW-0472">Membrane</keyword>
<evidence type="ECO:0000313" key="9">
    <source>
        <dbReference type="Proteomes" id="UP000678499"/>
    </source>
</evidence>
<dbReference type="InterPro" id="IPR017452">
    <property type="entry name" value="GPCR_Rhodpsn_7TM"/>
</dbReference>
<feature type="transmembrane region" description="Helical" evidence="6">
    <location>
        <begin position="106"/>
        <end position="130"/>
    </location>
</feature>
<evidence type="ECO:0000256" key="5">
    <source>
        <dbReference type="ARBA" id="ARBA00023136"/>
    </source>
</evidence>
<feature type="transmembrane region" description="Helical" evidence="6">
    <location>
        <begin position="377"/>
        <end position="395"/>
    </location>
</feature>
<keyword evidence="9" id="KW-1185">Reference proteome</keyword>
<feature type="transmembrane region" description="Helical" evidence="6">
    <location>
        <begin position="336"/>
        <end position="357"/>
    </location>
</feature>
<evidence type="ECO:0000259" key="7">
    <source>
        <dbReference type="PROSITE" id="PS50262"/>
    </source>
</evidence>
<dbReference type="GO" id="GO:0008528">
    <property type="term" value="F:G protein-coupled peptide receptor activity"/>
    <property type="evidence" value="ECO:0007669"/>
    <property type="project" value="InterPro"/>
</dbReference>
<accession>A0A7R9BE60</accession>
<protein>
    <recommendedName>
        <fullName evidence="7">G-protein coupled receptors family 1 profile domain-containing protein</fullName>
    </recommendedName>
</protein>
<dbReference type="PANTHER" id="PTHR46273:SF4">
    <property type="entry name" value="AT19640P"/>
    <property type="match status" value="1"/>
</dbReference>
<reference evidence="8" key="1">
    <citation type="submission" date="2020-11" db="EMBL/GenBank/DDBJ databases">
        <authorList>
            <person name="Tran Van P."/>
        </authorList>
    </citation>
    <scope>NUCLEOTIDE SEQUENCE</scope>
</reference>
<evidence type="ECO:0000256" key="4">
    <source>
        <dbReference type="ARBA" id="ARBA00022989"/>
    </source>
</evidence>
<dbReference type="PROSITE" id="PS50262">
    <property type="entry name" value="G_PROTEIN_RECEP_F1_2"/>
    <property type="match status" value="1"/>
</dbReference>
<feature type="transmembrane region" description="Helical" evidence="6">
    <location>
        <begin position="252"/>
        <end position="275"/>
    </location>
</feature>
<name>A0A7R9BE60_9CRUS</name>
<keyword evidence="4 6" id="KW-1133">Transmembrane helix</keyword>
<dbReference type="InterPro" id="IPR019427">
    <property type="entry name" value="7TM_GPCR_serpentine_rcpt_Srw"/>
</dbReference>
<dbReference type="Proteomes" id="UP000678499">
    <property type="component" value="Unassembled WGS sequence"/>
</dbReference>
<evidence type="ECO:0000313" key="8">
    <source>
        <dbReference type="EMBL" id="CAD7273528.1"/>
    </source>
</evidence>
<dbReference type="EMBL" id="CAJPEX010000140">
    <property type="protein sequence ID" value="CAG0913680.1"/>
    <property type="molecule type" value="Genomic_DNA"/>
</dbReference>
<dbReference type="PRINTS" id="PR00237">
    <property type="entry name" value="GPCRRHODOPSN"/>
</dbReference>
<sequence>MSLSDFASGAWDSLDVWLNLLDFSEARDGFLGIDHETNTTIERLGTLFGDASGTQFCGEGFENFQNTVKGFHGYLSLVICILGTIMNMLNIIVLTRKEMESPTNSILTGLAAADMLVMLEYIPYACHVYIFNDRPLESRLSYAWSAFVMFHAHFSQIFHTISIWLTVTLAVWRYIAVRFPQRNRMWCDMKSAAAAITSAFVFSPILCIPSFLMFSIHRKKLVHSDETVTSVYVVAPSKMAIADDGILQLVNFWTYSVFIKIVPCVALMVLTYVLVSTMYEAQRRRLDLTSNAVKRGGGDATTTTTSSLAEPLTTTTTAVSKSGGRKQKQTDRTTRMLVAVVVLFLITEIPQGVLGLLSGLLGRGFYETCYHYLGEVMDLLALTNSAINFLLYCCMSSQFRRIFSQLFKPHVMHRSPNANGAVSTAAETQM</sequence>
<evidence type="ECO:0000256" key="2">
    <source>
        <dbReference type="ARBA" id="ARBA00010663"/>
    </source>
</evidence>
<feature type="transmembrane region" description="Helical" evidence="6">
    <location>
        <begin position="71"/>
        <end position="94"/>
    </location>
</feature>
<dbReference type="Pfam" id="PF10324">
    <property type="entry name" value="7TM_GPCR_Srw"/>
    <property type="match status" value="2"/>
</dbReference>
<comment type="similarity">
    <text evidence="2">Belongs to the G-protein coupled receptor 1 family.</text>
</comment>
<dbReference type="InterPro" id="IPR000276">
    <property type="entry name" value="GPCR_Rhodpsn"/>
</dbReference>
<dbReference type="OrthoDB" id="5864054at2759"/>
<dbReference type="SUPFAM" id="SSF81321">
    <property type="entry name" value="Family A G protein-coupled receptor-like"/>
    <property type="match status" value="1"/>
</dbReference>
<evidence type="ECO:0000256" key="3">
    <source>
        <dbReference type="ARBA" id="ARBA00022692"/>
    </source>
</evidence>
<dbReference type="Gene3D" id="1.20.1070.10">
    <property type="entry name" value="Rhodopsin 7-helix transmembrane proteins"/>
    <property type="match status" value="1"/>
</dbReference>
<dbReference type="EMBL" id="OA882177">
    <property type="protein sequence ID" value="CAD7273528.1"/>
    <property type="molecule type" value="Genomic_DNA"/>
</dbReference>
<dbReference type="AlphaFoldDB" id="A0A7R9BE60"/>
<feature type="transmembrane region" description="Helical" evidence="6">
    <location>
        <begin position="193"/>
        <end position="216"/>
    </location>
</feature>
<dbReference type="InterPro" id="IPR053219">
    <property type="entry name" value="GPCR_Dmsr-1"/>
</dbReference>
<proteinExistence type="inferred from homology"/>
<evidence type="ECO:0000256" key="6">
    <source>
        <dbReference type="SAM" id="Phobius"/>
    </source>
</evidence>
<organism evidence="8">
    <name type="scientific">Notodromas monacha</name>
    <dbReference type="NCBI Taxonomy" id="399045"/>
    <lineage>
        <taxon>Eukaryota</taxon>
        <taxon>Metazoa</taxon>
        <taxon>Ecdysozoa</taxon>
        <taxon>Arthropoda</taxon>
        <taxon>Crustacea</taxon>
        <taxon>Oligostraca</taxon>
        <taxon>Ostracoda</taxon>
        <taxon>Podocopa</taxon>
        <taxon>Podocopida</taxon>
        <taxon>Cypridocopina</taxon>
        <taxon>Cypridoidea</taxon>
        <taxon>Cyprididae</taxon>
        <taxon>Notodromas</taxon>
    </lineage>
</organism>
<feature type="domain" description="G-protein coupled receptors family 1 profile" evidence="7">
    <location>
        <begin position="86"/>
        <end position="392"/>
    </location>
</feature>
<comment type="subcellular location">
    <subcellularLocation>
        <location evidence="1">Membrane</location>
    </subcellularLocation>
</comment>
<dbReference type="PANTHER" id="PTHR46273">
    <property type="entry name" value="MYOSUPPRESSIN RECEPTOR 1, ISOFORM B-RELATED"/>
    <property type="match status" value="1"/>
</dbReference>
<dbReference type="CDD" id="cd14978">
    <property type="entry name" value="7tmA_FMRFamide_R-like"/>
    <property type="match status" value="1"/>
</dbReference>
<keyword evidence="3 6" id="KW-0812">Transmembrane</keyword>
<feature type="transmembrane region" description="Helical" evidence="6">
    <location>
        <begin position="142"/>
        <end position="172"/>
    </location>
</feature>